<dbReference type="PROSITE" id="PS50883">
    <property type="entry name" value="EAL"/>
    <property type="match status" value="1"/>
</dbReference>
<dbReference type="SUPFAM" id="SSF141868">
    <property type="entry name" value="EAL domain-like"/>
    <property type="match status" value="1"/>
</dbReference>
<comment type="caution">
    <text evidence="2">The sequence shown here is derived from an EMBL/GenBank/DDBJ whole genome shotgun (WGS) entry which is preliminary data.</text>
</comment>
<dbReference type="Pfam" id="PF00563">
    <property type="entry name" value="EAL"/>
    <property type="match status" value="1"/>
</dbReference>
<keyword evidence="3" id="KW-1185">Reference proteome</keyword>
<dbReference type="Proteomes" id="UP000004980">
    <property type="component" value="Unassembled WGS sequence"/>
</dbReference>
<evidence type="ECO:0000259" key="1">
    <source>
        <dbReference type="PROSITE" id="PS50883"/>
    </source>
</evidence>
<reference evidence="2 3" key="1">
    <citation type="journal article" date="2012" name="J. Bacteriol.">
        <title>Draft Genome Sequence of the Soil Bacterium Burkholderia terrae Strain BS001, Which Interacts with Fungal Surface Structures.</title>
        <authorList>
            <person name="Nazir R."/>
            <person name="Hansen M.A."/>
            <person name="Sorensen S."/>
            <person name="van Elsas J.D."/>
        </authorList>
    </citation>
    <scope>NUCLEOTIDE SEQUENCE [LARGE SCALE GENOMIC DNA]</scope>
    <source>
        <strain evidence="2 3">BS001</strain>
    </source>
</reference>
<dbReference type="InterPro" id="IPR035919">
    <property type="entry name" value="EAL_sf"/>
</dbReference>
<dbReference type="EMBL" id="AKAU01000325">
    <property type="protein sequence ID" value="EIM93081.1"/>
    <property type="molecule type" value="Genomic_DNA"/>
</dbReference>
<dbReference type="CDD" id="cd01948">
    <property type="entry name" value="EAL"/>
    <property type="match status" value="1"/>
</dbReference>
<proteinExistence type="predicted"/>
<dbReference type="SMART" id="SM00052">
    <property type="entry name" value="EAL"/>
    <property type="match status" value="1"/>
</dbReference>
<feature type="domain" description="EAL" evidence="1">
    <location>
        <begin position="1"/>
        <end position="203"/>
    </location>
</feature>
<gene>
    <name evidence="2" type="ORF">WQE_51427</name>
</gene>
<dbReference type="PANTHER" id="PTHR33121">
    <property type="entry name" value="CYCLIC DI-GMP PHOSPHODIESTERASE PDEF"/>
    <property type="match status" value="1"/>
</dbReference>
<organism evidence="2 3">
    <name type="scientific">Paraburkholderia hospita</name>
    <dbReference type="NCBI Taxonomy" id="169430"/>
    <lineage>
        <taxon>Bacteria</taxon>
        <taxon>Pseudomonadati</taxon>
        <taxon>Pseudomonadota</taxon>
        <taxon>Betaproteobacteria</taxon>
        <taxon>Burkholderiales</taxon>
        <taxon>Burkholderiaceae</taxon>
        <taxon>Paraburkholderia</taxon>
    </lineage>
</organism>
<dbReference type="InterPro" id="IPR050706">
    <property type="entry name" value="Cyclic-di-GMP_PDE-like"/>
</dbReference>
<evidence type="ECO:0000313" key="2">
    <source>
        <dbReference type="EMBL" id="EIM93081.1"/>
    </source>
</evidence>
<accession>A0ABN0F3C0</accession>
<dbReference type="PANTHER" id="PTHR33121:SF76">
    <property type="entry name" value="SIGNALING PROTEIN"/>
    <property type="match status" value="1"/>
</dbReference>
<protein>
    <submittedName>
        <fullName evidence="2">Diguanylate cyclase/phosphodiesterase</fullName>
    </submittedName>
</protein>
<sequence>MPGELFSQAAREGLSVDLELAAARTCVDAFTQHQCEGKLYLNFSALALHRTTLELGDPLAFLCDSVLTADRVVIELTEQSEILSLPLFLEVVEAIRATGATLALDDYGTGNASMSLWLQLMPGVVKIDRLFVDGISTDPLKFAAVTAMIGFAKESGTELIAEGIENTTDLAVLRDLGIDRGQGYLFGRPEARPIVADEITRALHTARGRLF</sequence>
<name>A0ABN0F3C0_9BURK</name>
<dbReference type="InterPro" id="IPR001633">
    <property type="entry name" value="EAL_dom"/>
</dbReference>
<dbReference type="Gene3D" id="3.20.20.450">
    <property type="entry name" value="EAL domain"/>
    <property type="match status" value="1"/>
</dbReference>
<evidence type="ECO:0000313" key="3">
    <source>
        <dbReference type="Proteomes" id="UP000004980"/>
    </source>
</evidence>